<keyword evidence="3" id="KW-1185">Reference proteome</keyword>
<evidence type="ECO:0000313" key="2">
    <source>
        <dbReference type="EMBL" id="MVT08335.1"/>
    </source>
</evidence>
<comment type="caution">
    <text evidence="2">The sequence shown here is derived from an EMBL/GenBank/DDBJ whole genome shotgun (WGS) entry which is preliminary data.</text>
</comment>
<name>A0A7K1U2W0_9BACT</name>
<evidence type="ECO:0000256" key="1">
    <source>
        <dbReference type="SAM" id="Phobius"/>
    </source>
</evidence>
<dbReference type="Proteomes" id="UP000461730">
    <property type="component" value="Unassembled WGS sequence"/>
</dbReference>
<evidence type="ECO:0008006" key="4">
    <source>
        <dbReference type="Google" id="ProtNLM"/>
    </source>
</evidence>
<keyword evidence="1" id="KW-1133">Transmembrane helix</keyword>
<keyword evidence="1" id="KW-0812">Transmembrane</keyword>
<proteinExistence type="predicted"/>
<sequence length="192" mass="22433">MALSSAHFFLSFPYYTDFGSKYGCPKKRKEIKYTCFSKKGYYATVINHDMNWPQIIPLLLGVVGGAIGAYFQSLFQHKKQMKENEYAVKKQRYFCINLLLLAKVDLPNNLQFLLAQRPNLTTEELLDKEIEVEYFNSFIFASDKVILGLKKFINSPSYDTYYFVCNAMRNDLWGNKISLPKIRTNRVTIERQ</sequence>
<keyword evidence="1" id="KW-0472">Membrane</keyword>
<protein>
    <recommendedName>
        <fullName evidence="4">Transmembrane protein</fullName>
    </recommendedName>
</protein>
<feature type="transmembrane region" description="Helical" evidence="1">
    <location>
        <begin position="55"/>
        <end position="75"/>
    </location>
</feature>
<reference evidence="2 3" key="1">
    <citation type="submission" date="2019-12" db="EMBL/GenBank/DDBJ databases">
        <title>Chitinophaga sp. strain ysch24 (GDMCC 1.1355), whole genome shotgun sequence.</title>
        <authorList>
            <person name="Zhang X."/>
        </authorList>
    </citation>
    <scope>NUCLEOTIDE SEQUENCE [LARGE SCALE GENOMIC DNA]</scope>
    <source>
        <strain evidence="3">ysch24</strain>
    </source>
</reference>
<accession>A0A7K1U2W0</accession>
<gene>
    <name evidence="2" type="ORF">GO493_08700</name>
</gene>
<dbReference type="RefSeq" id="WP_157305758.1">
    <property type="nucleotide sequence ID" value="NZ_WRXN01000003.1"/>
</dbReference>
<dbReference type="EMBL" id="WRXN01000003">
    <property type="protein sequence ID" value="MVT08335.1"/>
    <property type="molecule type" value="Genomic_DNA"/>
</dbReference>
<evidence type="ECO:0000313" key="3">
    <source>
        <dbReference type="Proteomes" id="UP000461730"/>
    </source>
</evidence>
<organism evidence="2 3">
    <name type="scientific">Chitinophaga tropicalis</name>
    <dbReference type="NCBI Taxonomy" id="2683588"/>
    <lineage>
        <taxon>Bacteria</taxon>
        <taxon>Pseudomonadati</taxon>
        <taxon>Bacteroidota</taxon>
        <taxon>Chitinophagia</taxon>
        <taxon>Chitinophagales</taxon>
        <taxon>Chitinophagaceae</taxon>
        <taxon>Chitinophaga</taxon>
    </lineage>
</organism>
<dbReference type="AlphaFoldDB" id="A0A7K1U2W0"/>